<dbReference type="PANTHER" id="PTHR28008:SF1">
    <property type="entry name" value="DOMAIN PROTEIN, PUTATIVE (AFU_ORTHOLOGUE AFUA_3G10980)-RELATED"/>
    <property type="match status" value="1"/>
</dbReference>
<dbReference type="AlphaFoldDB" id="M0NCX6"/>
<dbReference type="PATRIC" id="fig|1227456.3.peg.333"/>
<keyword evidence="1" id="KW-1133">Transmembrane helix</keyword>
<proteinExistence type="predicted"/>
<feature type="transmembrane region" description="Helical" evidence="1">
    <location>
        <begin position="70"/>
        <end position="91"/>
    </location>
</feature>
<evidence type="ECO:0000313" key="3">
    <source>
        <dbReference type="Proteomes" id="UP000011625"/>
    </source>
</evidence>
<organism evidence="2 3">
    <name type="scientific">Halococcus salifodinae DSM 8989</name>
    <dbReference type="NCBI Taxonomy" id="1227456"/>
    <lineage>
        <taxon>Archaea</taxon>
        <taxon>Methanobacteriati</taxon>
        <taxon>Methanobacteriota</taxon>
        <taxon>Stenosarchaea group</taxon>
        <taxon>Halobacteria</taxon>
        <taxon>Halobacteriales</taxon>
        <taxon>Halococcaceae</taxon>
        <taxon>Halococcus</taxon>
    </lineage>
</organism>
<keyword evidence="3" id="KW-1185">Reference proteome</keyword>
<sequence length="98" mass="10170">MGPFGVVGADKWTHAFAYAGLTATLLYASVSSDRGSSRIALAVVLVVGFGIGVELVQWSIPYRTASAADALADAVGAGVLALAWWSLGRFVRFAPLGR</sequence>
<feature type="transmembrane region" description="Helical" evidence="1">
    <location>
        <begin position="12"/>
        <end position="30"/>
    </location>
</feature>
<protein>
    <submittedName>
        <fullName evidence="2">VanZ family protein</fullName>
    </submittedName>
</protein>
<gene>
    <name evidence="2" type="ORF">C450_01589</name>
</gene>
<dbReference type="PANTHER" id="PTHR28008">
    <property type="entry name" value="DOMAIN PROTEIN, PUTATIVE (AFU_ORTHOLOGUE AFUA_3G10980)-RELATED"/>
    <property type="match status" value="1"/>
</dbReference>
<dbReference type="Proteomes" id="UP000011625">
    <property type="component" value="Unassembled WGS sequence"/>
</dbReference>
<evidence type="ECO:0000313" key="2">
    <source>
        <dbReference type="EMBL" id="EMA55418.1"/>
    </source>
</evidence>
<keyword evidence="1" id="KW-0812">Transmembrane</keyword>
<accession>M0NCX6</accession>
<keyword evidence="1" id="KW-0472">Membrane</keyword>
<dbReference type="EMBL" id="AOME01000013">
    <property type="protein sequence ID" value="EMA55418.1"/>
    <property type="molecule type" value="Genomic_DNA"/>
</dbReference>
<comment type="caution">
    <text evidence="2">The sequence shown here is derived from an EMBL/GenBank/DDBJ whole genome shotgun (WGS) entry which is preliminary data.</text>
</comment>
<evidence type="ECO:0000256" key="1">
    <source>
        <dbReference type="SAM" id="Phobius"/>
    </source>
</evidence>
<reference evidence="2 3" key="1">
    <citation type="journal article" date="2014" name="PLoS Genet.">
        <title>Phylogenetically driven sequencing of extremely halophilic archaea reveals strategies for static and dynamic osmo-response.</title>
        <authorList>
            <person name="Becker E.A."/>
            <person name="Seitzer P.M."/>
            <person name="Tritt A."/>
            <person name="Larsen D."/>
            <person name="Krusor M."/>
            <person name="Yao A.I."/>
            <person name="Wu D."/>
            <person name="Madern D."/>
            <person name="Eisen J.A."/>
            <person name="Darling A.E."/>
            <person name="Facciotti M.T."/>
        </authorList>
    </citation>
    <scope>NUCLEOTIDE SEQUENCE [LARGE SCALE GENOMIC DNA]</scope>
    <source>
        <strain evidence="2 3">DSM 8989</strain>
    </source>
</reference>
<feature type="transmembrane region" description="Helical" evidence="1">
    <location>
        <begin position="39"/>
        <end position="58"/>
    </location>
</feature>
<dbReference type="NCBIfam" id="NF037970">
    <property type="entry name" value="vanZ_1"/>
    <property type="match status" value="1"/>
</dbReference>
<name>M0NCX6_9EURY</name>